<sequence>MLLKKLLLIGGGVVVGSTALASAIAIPISQSQLNSSSTEVPTDPNGNNQPNDQGGNNNQNGDNNNNPQVPDNDNNGNSGENVNPEVDNNLIKDVKLPEVEVFFRDFKSTSLDINFETIGDKVFNKSINSNEELNNHLESWFNQNKNNENFNDTYFVQSNLLGFHVPEYGYNYKIASFISGSAKINTEILNDENKNPQTFNKVYSFEIDLTPNFGHSWIDGTSGSKKITVYGIYSVS</sequence>
<dbReference type="EMBL" id="BA000026">
    <property type="protein sequence ID" value="BAC44328.1"/>
    <property type="molecule type" value="Genomic_DNA"/>
</dbReference>
<keyword evidence="2" id="KW-0732">Signal</keyword>
<evidence type="ECO:0000256" key="2">
    <source>
        <dbReference type="SAM" id="SignalP"/>
    </source>
</evidence>
<protein>
    <submittedName>
        <fullName evidence="3">Uncharacterized protein</fullName>
    </submittedName>
</protein>
<organism evidence="3 4">
    <name type="scientific">Malacoplasma penetrans (strain HF-2)</name>
    <name type="common">Mycoplasma penetrans</name>
    <dbReference type="NCBI Taxonomy" id="272633"/>
    <lineage>
        <taxon>Bacteria</taxon>
        <taxon>Bacillati</taxon>
        <taxon>Mycoplasmatota</taxon>
        <taxon>Mycoplasmoidales</taxon>
        <taxon>Mycoplasmoidaceae</taxon>
        <taxon>Malacoplasma</taxon>
    </lineage>
</organism>
<dbReference type="Proteomes" id="UP000002522">
    <property type="component" value="Chromosome"/>
</dbReference>
<dbReference type="HOGENOM" id="CLU_1174381_0_0_14"/>
<feature type="signal peptide" evidence="2">
    <location>
        <begin position="1"/>
        <end position="21"/>
    </location>
</feature>
<gene>
    <name evidence="3" type="ordered locus">MYPE5390</name>
</gene>
<proteinExistence type="predicted"/>
<dbReference type="RefSeq" id="WP_011077362.1">
    <property type="nucleotide sequence ID" value="NC_004432.1"/>
</dbReference>
<dbReference type="InParanoid" id="Q8EVM4"/>
<evidence type="ECO:0000256" key="1">
    <source>
        <dbReference type="SAM" id="MobiDB-lite"/>
    </source>
</evidence>
<reference evidence="3 4" key="1">
    <citation type="journal article" date="2002" name="Nucleic Acids Res.">
        <title>The complete genomic sequence of Mycoplasma penetrans, an intracellular bacterial pathogen in humans.</title>
        <authorList>
            <person name="Sasaki Y."/>
            <person name="Ishikawa J."/>
            <person name="Yamashita A."/>
            <person name="Oshima K."/>
            <person name="Kenri T."/>
            <person name="Furuya K."/>
            <person name="Yoshino C."/>
            <person name="Horino A."/>
            <person name="Shiba T."/>
            <person name="Sasaki T."/>
            <person name="Hattori M."/>
        </authorList>
    </citation>
    <scope>NUCLEOTIDE SEQUENCE [LARGE SCALE GENOMIC DNA]</scope>
    <source>
        <strain evidence="3 4">HF-2</strain>
    </source>
</reference>
<feature type="region of interest" description="Disordered" evidence="1">
    <location>
        <begin position="32"/>
        <end position="85"/>
    </location>
</feature>
<name>Q8EVM4_MALP2</name>
<keyword evidence="4" id="KW-1185">Reference proteome</keyword>
<dbReference type="AlphaFoldDB" id="Q8EVM4"/>
<feature type="compositionally biased region" description="Low complexity" evidence="1">
    <location>
        <begin position="43"/>
        <end position="85"/>
    </location>
</feature>
<evidence type="ECO:0000313" key="4">
    <source>
        <dbReference type="Proteomes" id="UP000002522"/>
    </source>
</evidence>
<evidence type="ECO:0000313" key="3">
    <source>
        <dbReference type="EMBL" id="BAC44328.1"/>
    </source>
</evidence>
<dbReference type="KEGG" id="mpe:MYPE5390"/>
<feature type="chain" id="PRO_5004307366" evidence="2">
    <location>
        <begin position="22"/>
        <end position="236"/>
    </location>
</feature>
<accession>Q8EVM4</accession>